<evidence type="ECO:0000256" key="1">
    <source>
        <dbReference type="ARBA" id="ARBA00006484"/>
    </source>
</evidence>
<accession>A0A4R5PP24</accession>
<dbReference type="SMART" id="SM00822">
    <property type="entry name" value="PKS_KR"/>
    <property type="match status" value="1"/>
</dbReference>
<evidence type="ECO:0000313" key="3">
    <source>
        <dbReference type="EMBL" id="TDH38796.1"/>
    </source>
</evidence>
<dbReference type="InterPro" id="IPR057326">
    <property type="entry name" value="KR_dom"/>
</dbReference>
<gene>
    <name evidence="3" type="ORF">E2A64_06795</name>
</gene>
<dbReference type="PRINTS" id="PR00080">
    <property type="entry name" value="SDRFAMILY"/>
</dbReference>
<organism evidence="3 4">
    <name type="scientific">Pseudohoeflea suaedae</name>
    <dbReference type="NCBI Taxonomy" id="877384"/>
    <lineage>
        <taxon>Bacteria</taxon>
        <taxon>Pseudomonadati</taxon>
        <taxon>Pseudomonadota</taxon>
        <taxon>Alphaproteobacteria</taxon>
        <taxon>Hyphomicrobiales</taxon>
        <taxon>Rhizobiaceae</taxon>
        <taxon>Pseudohoeflea</taxon>
    </lineage>
</organism>
<dbReference type="InterPro" id="IPR020904">
    <property type="entry name" value="Sc_DH/Rdtase_CS"/>
</dbReference>
<dbReference type="FunFam" id="3.40.50.720:FF:000084">
    <property type="entry name" value="Short-chain dehydrogenase reductase"/>
    <property type="match status" value="1"/>
</dbReference>
<name>A0A4R5PP24_9HYPH</name>
<dbReference type="GO" id="GO:0016616">
    <property type="term" value="F:oxidoreductase activity, acting on the CH-OH group of donors, NAD or NADP as acceptor"/>
    <property type="evidence" value="ECO:0007669"/>
    <property type="project" value="UniProtKB-ARBA"/>
</dbReference>
<dbReference type="Proteomes" id="UP000295131">
    <property type="component" value="Unassembled WGS sequence"/>
</dbReference>
<keyword evidence="4" id="KW-1185">Reference proteome</keyword>
<dbReference type="InterPro" id="IPR002347">
    <property type="entry name" value="SDR_fam"/>
</dbReference>
<dbReference type="CDD" id="cd05233">
    <property type="entry name" value="SDR_c"/>
    <property type="match status" value="1"/>
</dbReference>
<dbReference type="PRINTS" id="PR00081">
    <property type="entry name" value="GDHRDH"/>
</dbReference>
<dbReference type="AlphaFoldDB" id="A0A4R5PP24"/>
<dbReference type="Gene3D" id="3.40.50.720">
    <property type="entry name" value="NAD(P)-binding Rossmann-like Domain"/>
    <property type="match status" value="1"/>
</dbReference>
<dbReference type="RefSeq" id="WP_133283630.1">
    <property type="nucleotide sequence ID" value="NZ_SMSI01000001.1"/>
</dbReference>
<proteinExistence type="inferred from homology"/>
<dbReference type="GO" id="GO:0030497">
    <property type="term" value="P:fatty acid elongation"/>
    <property type="evidence" value="ECO:0007669"/>
    <property type="project" value="TreeGrafter"/>
</dbReference>
<dbReference type="PROSITE" id="PS00061">
    <property type="entry name" value="ADH_SHORT"/>
    <property type="match status" value="1"/>
</dbReference>
<comment type="caution">
    <text evidence="3">The sequence shown here is derived from an EMBL/GenBank/DDBJ whole genome shotgun (WGS) entry which is preliminary data.</text>
</comment>
<reference evidence="3 4" key="1">
    <citation type="journal article" date="2013" name="Int. J. Syst. Evol. Microbiol.">
        <title>Hoeflea suaedae sp. nov., an endophytic bacterium isolated from the root of the halophyte Suaeda maritima.</title>
        <authorList>
            <person name="Chung E.J."/>
            <person name="Park J.A."/>
            <person name="Pramanik P."/>
            <person name="Bibi F."/>
            <person name="Jeon C.O."/>
            <person name="Chung Y.R."/>
        </authorList>
    </citation>
    <scope>NUCLEOTIDE SEQUENCE [LARGE SCALE GENOMIC DNA]</scope>
    <source>
        <strain evidence="3 4">YC6898</strain>
    </source>
</reference>
<dbReference type="PANTHER" id="PTHR42760:SF123">
    <property type="entry name" value="OXIDOREDUCTASE"/>
    <property type="match status" value="1"/>
</dbReference>
<dbReference type="InterPro" id="IPR036291">
    <property type="entry name" value="NAD(P)-bd_dom_sf"/>
</dbReference>
<dbReference type="SUPFAM" id="SSF51735">
    <property type="entry name" value="NAD(P)-binding Rossmann-fold domains"/>
    <property type="match status" value="1"/>
</dbReference>
<evidence type="ECO:0000259" key="2">
    <source>
        <dbReference type="SMART" id="SM00822"/>
    </source>
</evidence>
<protein>
    <submittedName>
        <fullName evidence="3">SDR family oxidoreductase</fullName>
    </submittedName>
</protein>
<comment type="similarity">
    <text evidence="1">Belongs to the short-chain dehydrogenases/reductases (SDR) family.</text>
</comment>
<dbReference type="Pfam" id="PF13561">
    <property type="entry name" value="adh_short_C2"/>
    <property type="match status" value="1"/>
</dbReference>
<feature type="domain" description="Ketoreductase" evidence="2">
    <location>
        <begin position="5"/>
        <end position="185"/>
    </location>
</feature>
<evidence type="ECO:0000313" key="4">
    <source>
        <dbReference type="Proteomes" id="UP000295131"/>
    </source>
</evidence>
<sequence>MTVSGHVVITGGASGIGEATAVALLDEGVAVTVLDADRDAVMRMEDRFEGEDIAAFTCDVTDEDEVAERLAEAAGAFGPLTGLVNCAGIARDMPAEKTPVETFRQILDVNLTGSFIMCQAALEQMDDRLSIVNIASVSGLRANAGRVAYGASKAGVVMMSQVLANEWGGHGVRVNVIAPGPIDSPMVRTLHTADDRKVWTSRTPMRRYGNVGEVANAILFLLSEEASYINGHVLAVDGGFLSAGITTEG</sequence>
<dbReference type="OrthoDB" id="9779623at2"/>
<dbReference type="PANTHER" id="PTHR42760">
    <property type="entry name" value="SHORT-CHAIN DEHYDROGENASES/REDUCTASES FAMILY MEMBER"/>
    <property type="match status" value="1"/>
</dbReference>
<dbReference type="EMBL" id="SMSI01000001">
    <property type="protein sequence ID" value="TDH38796.1"/>
    <property type="molecule type" value="Genomic_DNA"/>
</dbReference>